<keyword evidence="10" id="KW-1185">Reference proteome</keyword>
<dbReference type="GO" id="GO:0046872">
    <property type="term" value="F:metal ion binding"/>
    <property type="evidence" value="ECO:0007669"/>
    <property type="project" value="UniProtKB-KW"/>
</dbReference>
<dbReference type="Proteomes" id="UP000037035">
    <property type="component" value="Unassembled WGS sequence"/>
</dbReference>
<dbReference type="PANTHER" id="PTHR22930:SF85">
    <property type="entry name" value="GH03217P-RELATED"/>
    <property type="match status" value="1"/>
</dbReference>
<evidence type="ECO:0000259" key="8">
    <source>
        <dbReference type="Pfam" id="PF13359"/>
    </source>
</evidence>
<protein>
    <recommendedName>
        <fullName evidence="8">DDE Tnp4 domain-containing protein</fullName>
    </recommendedName>
</protein>
<dbReference type="OrthoDB" id="2505410at2759"/>
<dbReference type="InterPro" id="IPR045249">
    <property type="entry name" value="HARBI1-like"/>
</dbReference>
<evidence type="ECO:0000256" key="7">
    <source>
        <dbReference type="ARBA" id="ARBA00023242"/>
    </source>
</evidence>
<evidence type="ECO:0000256" key="3">
    <source>
        <dbReference type="ARBA" id="ARBA00006958"/>
    </source>
</evidence>
<comment type="subcellular location">
    <subcellularLocation>
        <location evidence="2">Nucleus</location>
    </subcellularLocation>
</comment>
<dbReference type="AlphaFoldDB" id="A0A0L6UMA0"/>
<evidence type="ECO:0000256" key="1">
    <source>
        <dbReference type="ARBA" id="ARBA00001968"/>
    </source>
</evidence>
<evidence type="ECO:0000313" key="10">
    <source>
        <dbReference type="Proteomes" id="UP000037035"/>
    </source>
</evidence>
<dbReference type="InterPro" id="IPR027806">
    <property type="entry name" value="HARBI1_dom"/>
</dbReference>
<gene>
    <name evidence="9" type="ORF">VP01_5065g2</name>
</gene>
<dbReference type="GO" id="GO:0005634">
    <property type="term" value="C:nucleus"/>
    <property type="evidence" value="ECO:0007669"/>
    <property type="project" value="UniProtKB-SubCell"/>
</dbReference>
<keyword evidence="7" id="KW-0539">Nucleus</keyword>
<comment type="similarity">
    <text evidence="3">Belongs to the HARBI1 family.</text>
</comment>
<dbReference type="Pfam" id="PF13359">
    <property type="entry name" value="DDE_Tnp_4"/>
    <property type="match status" value="1"/>
</dbReference>
<accession>A0A0L6UMA0</accession>
<dbReference type="EMBL" id="LAVV01010237">
    <property type="protein sequence ID" value="KNZ49367.1"/>
    <property type="molecule type" value="Genomic_DNA"/>
</dbReference>
<reference evidence="9 10" key="1">
    <citation type="submission" date="2015-08" db="EMBL/GenBank/DDBJ databases">
        <title>Next Generation Sequencing and Analysis of the Genome of Puccinia sorghi L Schw, the Causal Agent of Maize Common Rust.</title>
        <authorList>
            <person name="Rochi L."/>
            <person name="Burguener G."/>
            <person name="Darino M."/>
            <person name="Turjanski A."/>
            <person name="Kreff E."/>
            <person name="Dieguez M.J."/>
            <person name="Sacco F."/>
        </authorList>
    </citation>
    <scope>NUCLEOTIDE SEQUENCE [LARGE SCALE GENOMIC DNA]</scope>
    <source>
        <strain evidence="9 10">RO10H11247</strain>
    </source>
</reference>
<dbReference type="VEuPathDB" id="FungiDB:VP01_5065g2"/>
<keyword evidence="5" id="KW-0479">Metal-binding</keyword>
<proteinExistence type="inferred from homology"/>
<evidence type="ECO:0000256" key="5">
    <source>
        <dbReference type="ARBA" id="ARBA00022723"/>
    </source>
</evidence>
<feature type="domain" description="DDE Tnp4" evidence="8">
    <location>
        <begin position="120"/>
        <end position="276"/>
    </location>
</feature>
<evidence type="ECO:0000313" key="9">
    <source>
        <dbReference type="EMBL" id="KNZ49367.1"/>
    </source>
</evidence>
<comment type="caution">
    <text evidence="9">The sequence shown here is derived from an EMBL/GenBank/DDBJ whole genome shotgun (WGS) entry which is preliminary data.</text>
</comment>
<dbReference type="GO" id="GO:0016787">
    <property type="term" value="F:hydrolase activity"/>
    <property type="evidence" value="ECO:0007669"/>
    <property type="project" value="UniProtKB-KW"/>
</dbReference>
<evidence type="ECO:0000256" key="6">
    <source>
        <dbReference type="ARBA" id="ARBA00022801"/>
    </source>
</evidence>
<keyword evidence="4" id="KW-0540">Nuclease</keyword>
<organism evidence="9 10">
    <name type="scientific">Puccinia sorghi</name>
    <dbReference type="NCBI Taxonomy" id="27349"/>
    <lineage>
        <taxon>Eukaryota</taxon>
        <taxon>Fungi</taxon>
        <taxon>Dikarya</taxon>
        <taxon>Basidiomycota</taxon>
        <taxon>Pucciniomycotina</taxon>
        <taxon>Pucciniomycetes</taxon>
        <taxon>Pucciniales</taxon>
        <taxon>Pucciniaceae</taxon>
        <taxon>Puccinia</taxon>
    </lineage>
</organism>
<keyword evidence="6" id="KW-0378">Hydrolase</keyword>
<evidence type="ECO:0000256" key="4">
    <source>
        <dbReference type="ARBA" id="ARBA00022722"/>
    </source>
</evidence>
<evidence type="ECO:0000256" key="2">
    <source>
        <dbReference type="ARBA" id="ARBA00004123"/>
    </source>
</evidence>
<comment type="cofactor">
    <cofactor evidence="1">
        <name>a divalent metal cation</name>
        <dbReference type="ChEBI" id="CHEBI:60240"/>
    </cofactor>
</comment>
<dbReference type="GO" id="GO:0004518">
    <property type="term" value="F:nuclease activity"/>
    <property type="evidence" value="ECO:0007669"/>
    <property type="project" value="UniProtKB-KW"/>
</dbReference>
<name>A0A0L6UMA0_9BASI</name>
<sequence length="280" mass="31596">MEIFQLSLEDFRWLSDELHGGLEQDHLGWGELLSMKAQVAIGLYQLGHGSTYVTIGHVFSIGTETADKASGRFVNAILKVFRKRAVRQLWFTSIEREEKWSEIMQYFERRQGIHQIVGTIDGTHTTVAIPPNDEWKGYINHKSWASIFFQCLVDGEGNFFNICGGGAGSMHDSWVFRCSGLGQSMRLGSLIPAMIPENTYLIGDAGYPSNVDILVPYPSVVNPANEWFNYIQSSTRIIIEQAFGQLKNQFRILLHAQKASPQREKANTFACMILNNLLNC</sequence>
<dbReference type="PANTHER" id="PTHR22930">
    <property type="match status" value="1"/>
</dbReference>